<dbReference type="Proteomes" id="UP000305202">
    <property type="component" value="Unassembled WGS sequence"/>
</dbReference>
<keyword evidence="3" id="KW-1185">Reference proteome</keyword>
<proteinExistence type="predicted"/>
<evidence type="ECO:0000313" key="3">
    <source>
        <dbReference type="Proteomes" id="UP000305202"/>
    </source>
</evidence>
<feature type="region of interest" description="Disordered" evidence="1">
    <location>
        <begin position="45"/>
        <end position="76"/>
    </location>
</feature>
<evidence type="ECO:0000313" key="2">
    <source>
        <dbReference type="EMBL" id="TKI05131.1"/>
    </source>
</evidence>
<dbReference type="RefSeq" id="WP_136991096.1">
    <property type="nucleotide sequence ID" value="NZ_SZPQ01000022.1"/>
</dbReference>
<dbReference type="EMBL" id="SZPQ01000022">
    <property type="protein sequence ID" value="TKI05131.1"/>
    <property type="molecule type" value="Genomic_DNA"/>
</dbReference>
<gene>
    <name evidence="2" type="ORF">FCN80_15635</name>
</gene>
<organism evidence="2 3">
    <name type="scientific">Martelella alba</name>
    <dbReference type="NCBI Taxonomy" id="2590451"/>
    <lineage>
        <taxon>Bacteria</taxon>
        <taxon>Pseudomonadati</taxon>
        <taxon>Pseudomonadota</taxon>
        <taxon>Alphaproteobacteria</taxon>
        <taxon>Hyphomicrobiales</taxon>
        <taxon>Aurantimonadaceae</taxon>
        <taxon>Martelella</taxon>
    </lineage>
</organism>
<name>A0ABY2SIC4_9HYPH</name>
<protein>
    <submittedName>
        <fullName evidence="2">Uncharacterized protein</fullName>
    </submittedName>
</protein>
<evidence type="ECO:0000256" key="1">
    <source>
        <dbReference type="SAM" id="MobiDB-lite"/>
    </source>
</evidence>
<accession>A0ABY2SIC4</accession>
<comment type="caution">
    <text evidence="2">The sequence shown here is derived from an EMBL/GenBank/DDBJ whole genome shotgun (WGS) entry which is preliminary data.</text>
</comment>
<sequence length="1916" mass="222743">MPAHSIFSISGEIGPHLPDGYSASQPAHKIAGIATRLSNTPLAPRQGWRANLSAPRNERGQYAGSARSRPMSMPQNSEESQVDYIYRCRGELLKHPECLATANEWKYIQVEYQAARYHVPCRRVTLPSGNRIYTGYFGDKMLTANGTCYHIENLVEPNGPSVAATATHLFIHLLALIGYVAVSPRVSNALYRRRHAHVSALAERPAATVAARAMGALHRLKQTCRHWLSAGLLPTASAHSASREHTGGIPAPLVWRVPRKRQTHPEAKPHGDCIMQIRLPTHEARQLHAYNLAQFINRTRKKPFTLEWYIDFDLYLLRLIQQNFDRASFLTDKRRTVMLILEKKYIEKIMDNCQKQTNLLILPEKKTKELFSKRVYIDIFLENLHWDLKKVFEEVNLKLLRETIDASNGLTFESAKILLIDKIESAPNQSDTTLSSQYHILSLMETAHKEFIANMTYDPQTTIIEKTLYYNNMDILQAIIDNHEDDLKNTIYKRLFYYIFEYNRINDISLQSVTYLIPGEFTEYWYIFSQNIQPINITALSQVLGDEIKLFFENQFQHSTHLLRLLKLIEFSRNRISQSYDKDSWMAKNLWPFIKAQEILEHFIETNLKKISDRAHWNPHQWNLGIFEKIHYDSECLLLLQYMLRLQLLMNGKAGNYLENNINLQAETAEQHLIKAKLYATRELIDPEQNSTHNANIIKLHDSLISEGNIELSITSATYWYLSSSGAGKNAYDSLNIFHIIKEYHNAELMYAIEMRNRFQEKYTSVFELSRSDEMESYNAFFNQFAEYELHDYYLEAKNRTLFFLHYSPFEYIDLIEKPQEVFSFKVYSRKYIQNTLVQNHWVLSPANNIGHITIARLRNKQLALISTLLSAPFIQNITFLETSEIVNLLIAEWRNSLFSLDLRHRKRIVVYKRDLLRLLNVEIGTPTEFLDFFLKKPEKNQIENPTGDYLFIADSCANHFSSVIDVIDVMNEKMLLEMAQELKVYLRDRNWLDYLTSLIPFYEVFWNYWHDINYQIKFQDLIFDIFDLVFSLITVGNAMGKLTYNNIYRILLSAKALNIPRNSLNKFILEKILEDVPSMTAAGTKIVFAELMKFINPAYMIISFSRHLKNFVFKNAVNELDWFRNHVITENNLKNNVARKWSLAIDRGLLTISENGIFTLDKINSNQYRLIQIGNKHYQVLWDKVSEVWRITRPSNGTDLNYAVPIVRTPENLWISAPFQDPDPISALETTLHKTQGSFAILETITFEPSREIAPTELIRNTRPKLNYLCLTSLTENLMDQLTALFPLAAKPDHLVNLLIHCLKDERAFITSLGLWLEPPERDFLYHCIRDITRGRQPIILYRLVYLWRNEHDQYPVRQVVLTLRIDGFIFVIDLKTLRPLAEMQQLEQQVFYEYQWILQYIKIVPKSYQLIKYKDFRRHNETQIADGQEKLSPGKYLKNGYLLREPTWYKSLVVRHQQIHQDFPSPFTYLKSPSVLMTMHALPSDYKTQLRNASVGDDASLLLFRQIKETELLDGDNFKKMKFLLSYSVISNLALNRYLISPEPITNNTQLRQIPAGKSLAIVSESHLLKHIVLSLGDGRFAGVGNNFFDPALPVEPSIISFLDIGKLQDGHLILSSSERCKLYAGYAVDFLKNGPTVVNRIPINITHTHDVKNSTNVACSTIEFMRKETLLTSEKWLVEYTSANRSVLYVTLRGDFFSYAFNETVEMAHIMEYLIFSNNFFPPSHEIEKIILFSSLSGFERRTLRGPILAEEIKIPIIAKPLFQTKALRIRHADWFTTFSPHSGRPEDTASPWRSIARLYQETDTQARRQRFYYLVSLLIKLRKSLAHGRVKRLGYHLPAIYIYLARLILDDISIQDLNYIFPMSIESLDRLSAILTEYGDRPSASEDVYVQCYLDILSSLDEFKHLADWVAP</sequence>
<reference evidence="2 3" key="1">
    <citation type="submission" date="2019-04" db="EMBL/GenBank/DDBJ databases">
        <authorList>
            <person name="Li M."/>
            <person name="Gao C."/>
        </authorList>
    </citation>
    <scope>NUCLEOTIDE SEQUENCE [LARGE SCALE GENOMIC DNA]</scope>
    <source>
        <strain evidence="2 3">BGMRC 2031</strain>
    </source>
</reference>
<dbReference type="Gene3D" id="3.10.670.10">
    <property type="entry name" value="Secreted effector protein ssei"/>
    <property type="match status" value="1"/>
</dbReference>